<evidence type="ECO:0000256" key="4">
    <source>
        <dbReference type="ARBA" id="ARBA00022554"/>
    </source>
</evidence>
<dbReference type="OrthoDB" id="73465at2759"/>
<dbReference type="EMBL" id="VEPZ02001641">
    <property type="protein sequence ID" value="KAE8664946.1"/>
    <property type="molecule type" value="Genomic_DNA"/>
</dbReference>
<dbReference type="Pfam" id="PF01988">
    <property type="entry name" value="VIT1"/>
    <property type="match status" value="1"/>
</dbReference>
<comment type="subcellular location">
    <subcellularLocation>
        <location evidence="1 9">Vacuole membrane</location>
        <topology evidence="1 9">Multi-pass membrane protein</topology>
    </subcellularLocation>
</comment>
<keyword evidence="3" id="KW-0410">Iron transport</keyword>
<evidence type="ECO:0000313" key="10">
    <source>
        <dbReference type="EMBL" id="KAE8664946.1"/>
    </source>
</evidence>
<evidence type="ECO:0000256" key="8">
    <source>
        <dbReference type="ARBA" id="ARBA00044464"/>
    </source>
</evidence>
<comment type="catalytic activity">
    <reaction evidence="8">
        <text>Fe(2+)(in) = Fe(2+)(out)</text>
        <dbReference type="Rhea" id="RHEA:28486"/>
        <dbReference type="ChEBI" id="CHEBI:29033"/>
    </reaction>
    <physiologicalReaction direction="left-to-right" evidence="8">
        <dbReference type="Rhea" id="RHEA:28487"/>
    </physiologicalReaction>
</comment>
<keyword evidence="3" id="KW-0408">Iron</keyword>
<evidence type="ECO:0000313" key="11">
    <source>
        <dbReference type="Proteomes" id="UP000436088"/>
    </source>
</evidence>
<keyword evidence="9" id="KW-0813">Transport</keyword>
<evidence type="ECO:0000256" key="5">
    <source>
        <dbReference type="ARBA" id="ARBA00022692"/>
    </source>
</evidence>
<organism evidence="10 11">
    <name type="scientific">Hibiscus syriacus</name>
    <name type="common">Rose of Sharon</name>
    <dbReference type="NCBI Taxonomy" id="106335"/>
    <lineage>
        <taxon>Eukaryota</taxon>
        <taxon>Viridiplantae</taxon>
        <taxon>Streptophyta</taxon>
        <taxon>Embryophyta</taxon>
        <taxon>Tracheophyta</taxon>
        <taxon>Spermatophyta</taxon>
        <taxon>Magnoliopsida</taxon>
        <taxon>eudicotyledons</taxon>
        <taxon>Gunneridae</taxon>
        <taxon>Pentapetalae</taxon>
        <taxon>rosids</taxon>
        <taxon>malvids</taxon>
        <taxon>Malvales</taxon>
        <taxon>Malvaceae</taxon>
        <taxon>Malvoideae</taxon>
        <taxon>Hibiscus</taxon>
    </lineage>
</organism>
<dbReference type="Proteomes" id="UP000436088">
    <property type="component" value="Unassembled WGS sequence"/>
</dbReference>
<comment type="caution">
    <text evidence="9">Lacks conserved residue(s) required for the propagation of feature annotation.</text>
</comment>
<protein>
    <recommendedName>
        <fullName evidence="9">Vacuolar iron transporter</fullName>
    </recommendedName>
</protein>
<dbReference type="GO" id="GO:0005381">
    <property type="term" value="F:iron ion transmembrane transporter activity"/>
    <property type="evidence" value="ECO:0007669"/>
    <property type="project" value="UniProtKB-UniRule"/>
</dbReference>
<dbReference type="GO" id="GO:0030026">
    <property type="term" value="P:intracellular manganese ion homeostasis"/>
    <property type="evidence" value="ECO:0007669"/>
    <property type="project" value="InterPro"/>
</dbReference>
<gene>
    <name evidence="10" type="ORF">F3Y22_tig00112738pilonHSYRG01184</name>
</gene>
<reference evidence="10" key="1">
    <citation type="submission" date="2019-09" db="EMBL/GenBank/DDBJ databases">
        <title>Draft genome information of white flower Hibiscus syriacus.</title>
        <authorList>
            <person name="Kim Y.-M."/>
        </authorList>
    </citation>
    <scope>NUCLEOTIDE SEQUENCE [LARGE SCALE GENOMIC DNA]</scope>
    <source>
        <strain evidence="10">YM2019G1</strain>
    </source>
</reference>
<evidence type="ECO:0000256" key="6">
    <source>
        <dbReference type="ARBA" id="ARBA00022989"/>
    </source>
</evidence>
<comment type="function">
    <text evidence="9">Vacuolar Fe(2+) uptake transporter.</text>
</comment>
<comment type="caution">
    <text evidence="10">The sequence shown here is derived from an EMBL/GenBank/DDBJ whole genome shotgun (WGS) entry which is preliminary data.</text>
</comment>
<evidence type="ECO:0000256" key="1">
    <source>
        <dbReference type="ARBA" id="ARBA00004128"/>
    </source>
</evidence>
<name>A0A6A2XSF7_HIBSY</name>
<comment type="similarity">
    <text evidence="2 9">Belongs to the CCC1 family.</text>
</comment>
<proteinExistence type="inferred from homology"/>
<keyword evidence="6 9" id="KW-1133">Transmembrane helix</keyword>
<evidence type="ECO:0000256" key="3">
    <source>
        <dbReference type="ARBA" id="ARBA00022496"/>
    </source>
</evidence>
<sequence>MSEITVDTNSTVLEEYEVRDKKGRPNDVWNGEVDKSIVYAGMEAIFTCFSLISYVSASRFSSVICRGRIGVWHCEPGCRWNIIKPWRHFVYCHKERLSCQGNGSDRVGELNNHGKQQQLLQQYQNLGMNVNDAKTIFAKYNDIMRDQKMTAEKGVMSPDQVEQTPWKNGVVTFVAFVGFGSAPLSSFIKPFTNNEWVMFVGASFMSSIALTSLGIRLVAKAKQCWWVWSF</sequence>
<evidence type="ECO:0000256" key="2">
    <source>
        <dbReference type="ARBA" id="ARBA00007049"/>
    </source>
</evidence>
<keyword evidence="11" id="KW-1185">Reference proteome</keyword>
<keyword evidence="4 9" id="KW-0926">Vacuole</keyword>
<accession>A0A6A2XSF7</accession>
<feature type="transmembrane region" description="Helical" evidence="9">
    <location>
        <begin position="166"/>
        <end position="184"/>
    </location>
</feature>
<dbReference type="GO" id="GO:0140315">
    <property type="term" value="F:iron ion sequestering activity"/>
    <property type="evidence" value="ECO:0007669"/>
    <property type="project" value="UniProtKB-UniRule"/>
</dbReference>
<keyword evidence="9" id="KW-0406">Ion transport</keyword>
<feature type="transmembrane region" description="Helical" evidence="9">
    <location>
        <begin position="37"/>
        <end position="57"/>
    </location>
</feature>
<dbReference type="InterPro" id="IPR008217">
    <property type="entry name" value="Ccc1_fam"/>
</dbReference>
<dbReference type="AlphaFoldDB" id="A0A6A2XSF7"/>
<evidence type="ECO:0000256" key="9">
    <source>
        <dbReference type="RuleBase" id="RU369115"/>
    </source>
</evidence>
<keyword evidence="5 9" id="KW-0812">Transmembrane</keyword>
<dbReference type="GO" id="GO:0005774">
    <property type="term" value="C:vacuolar membrane"/>
    <property type="evidence" value="ECO:0007669"/>
    <property type="project" value="UniProtKB-SubCell"/>
</dbReference>
<dbReference type="GO" id="GO:0005384">
    <property type="term" value="F:manganese ion transmembrane transporter activity"/>
    <property type="evidence" value="ECO:0007669"/>
    <property type="project" value="InterPro"/>
</dbReference>
<feature type="transmembrane region" description="Helical" evidence="9">
    <location>
        <begin position="196"/>
        <end position="219"/>
    </location>
</feature>
<evidence type="ECO:0000256" key="7">
    <source>
        <dbReference type="ARBA" id="ARBA00023136"/>
    </source>
</evidence>
<keyword evidence="7 9" id="KW-0472">Membrane</keyword>